<dbReference type="Proteomes" id="UP000598146">
    <property type="component" value="Unassembled WGS sequence"/>
</dbReference>
<protein>
    <submittedName>
        <fullName evidence="1">Uncharacterized protein</fullName>
    </submittedName>
</protein>
<evidence type="ECO:0000313" key="2">
    <source>
        <dbReference type="Proteomes" id="UP000598146"/>
    </source>
</evidence>
<reference evidence="1" key="1">
    <citation type="submission" date="2020-11" db="EMBL/GenBank/DDBJ databases">
        <title>Isolation and identification of active actinomycetes.</title>
        <authorList>
            <person name="Sun X."/>
        </authorList>
    </citation>
    <scope>NUCLEOTIDE SEQUENCE</scope>
    <source>
        <strain evidence="1">NEAU-A11</strain>
    </source>
</reference>
<name>A0A931C0Q4_9ACTN</name>
<organism evidence="1 2">
    <name type="scientific">Actinoplanes aureus</name>
    <dbReference type="NCBI Taxonomy" id="2792083"/>
    <lineage>
        <taxon>Bacteria</taxon>
        <taxon>Bacillati</taxon>
        <taxon>Actinomycetota</taxon>
        <taxon>Actinomycetes</taxon>
        <taxon>Micromonosporales</taxon>
        <taxon>Micromonosporaceae</taxon>
        <taxon>Actinoplanes</taxon>
    </lineage>
</organism>
<sequence length="136" mass="16034">MVDSLVQGAYAALTRNQTDHRTEIFRDDHDLLRWYLSSRGYPTLTDEANKRRLYVLTRMDIHQLNFMNYESGFLSHEFWSAWKNVLVTDLRIPEFAELWPMLRNFYAPTFVAFCDEALQMPADEFESSVPTKSQEG</sequence>
<dbReference type="RefSeq" id="WP_196412940.1">
    <property type="nucleotide sequence ID" value="NZ_JADQTO010000003.1"/>
</dbReference>
<gene>
    <name evidence="1" type="ORF">I4J89_06600</name>
</gene>
<dbReference type="EMBL" id="JADQTO010000003">
    <property type="protein sequence ID" value="MBG0561129.1"/>
    <property type="molecule type" value="Genomic_DNA"/>
</dbReference>
<comment type="caution">
    <text evidence="1">The sequence shown here is derived from an EMBL/GenBank/DDBJ whole genome shotgun (WGS) entry which is preliminary data.</text>
</comment>
<evidence type="ECO:0000313" key="1">
    <source>
        <dbReference type="EMBL" id="MBG0561129.1"/>
    </source>
</evidence>
<accession>A0A931C0Q4</accession>
<proteinExistence type="predicted"/>
<dbReference type="AlphaFoldDB" id="A0A931C0Q4"/>
<keyword evidence="2" id="KW-1185">Reference proteome</keyword>